<keyword evidence="4" id="KW-1185">Reference proteome</keyword>
<dbReference type="Gene3D" id="2.60.120.10">
    <property type="entry name" value="Jelly Rolls"/>
    <property type="match status" value="1"/>
</dbReference>
<dbReference type="KEGG" id="ima:PO878_05360"/>
<dbReference type="InterPro" id="IPR013096">
    <property type="entry name" value="Cupin_2"/>
</dbReference>
<dbReference type="AlphaFoldDB" id="A0AAF0BSE1"/>
<gene>
    <name evidence="3" type="ORF">PO878_05360</name>
</gene>
<feature type="region of interest" description="Disordered" evidence="1">
    <location>
        <begin position="1"/>
        <end position="24"/>
    </location>
</feature>
<name>A0AAF0BSE1_9ACTN</name>
<evidence type="ECO:0000313" key="4">
    <source>
        <dbReference type="Proteomes" id="UP001216390"/>
    </source>
</evidence>
<dbReference type="PANTHER" id="PTHR36156">
    <property type="entry name" value="SLR2101 PROTEIN"/>
    <property type="match status" value="1"/>
</dbReference>
<dbReference type="SUPFAM" id="SSF51182">
    <property type="entry name" value="RmlC-like cupins"/>
    <property type="match status" value="1"/>
</dbReference>
<dbReference type="PANTHER" id="PTHR36156:SF2">
    <property type="entry name" value="CUPIN TYPE-2 DOMAIN-CONTAINING PROTEIN"/>
    <property type="match status" value="1"/>
</dbReference>
<dbReference type="Proteomes" id="UP001216390">
    <property type="component" value="Chromosome"/>
</dbReference>
<protein>
    <submittedName>
        <fullName evidence="3">Cupin domain-containing protein</fullName>
    </submittedName>
</protein>
<dbReference type="InterPro" id="IPR014710">
    <property type="entry name" value="RmlC-like_jellyroll"/>
</dbReference>
<evidence type="ECO:0000313" key="3">
    <source>
        <dbReference type="EMBL" id="WCO68151.1"/>
    </source>
</evidence>
<dbReference type="RefSeq" id="WP_272737668.1">
    <property type="nucleotide sequence ID" value="NZ_CP116942.1"/>
</dbReference>
<reference evidence="3" key="1">
    <citation type="submission" date="2023-01" db="EMBL/GenBank/DDBJ databases">
        <title>The diversity of Class Acidimicrobiia in South China Sea sediment environments and the proposal of Iamia marina sp. nov., a novel species of the genus Iamia.</title>
        <authorList>
            <person name="He Y."/>
            <person name="Tian X."/>
        </authorList>
    </citation>
    <scope>NUCLEOTIDE SEQUENCE</scope>
    <source>
        <strain evidence="3">DSM 19957</strain>
    </source>
</reference>
<evidence type="ECO:0000256" key="1">
    <source>
        <dbReference type="SAM" id="MobiDB-lite"/>
    </source>
</evidence>
<feature type="domain" description="Cupin type-2" evidence="2">
    <location>
        <begin position="76"/>
        <end position="142"/>
    </location>
</feature>
<dbReference type="InterPro" id="IPR011051">
    <property type="entry name" value="RmlC_Cupin_sf"/>
</dbReference>
<dbReference type="EMBL" id="CP116942">
    <property type="protein sequence ID" value="WCO68151.1"/>
    <property type="molecule type" value="Genomic_DNA"/>
</dbReference>
<accession>A0AAF0BSE1</accession>
<proteinExistence type="predicted"/>
<evidence type="ECO:0000259" key="2">
    <source>
        <dbReference type="Pfam" id="PF07883"/>
    </source>
</evidence>
<organism evidence="3 4">
    <name type="scientific">Iamia majanohamensis</name>
    <dbReference type="NCBI Taxonomy" id="467976"/>
    <lineage>
        <taxon>Bacteria</taxon>
        <taxon>Bacillati</taxon>
        <taxon>Actinomycetota</taxon>
        <taxon>Acidimicrobiia</taxon>
        <taxon>Acidimicrobiales</taxon>
        <taxon>Iamiaceae</taxon>
        <taxon>Iamia</taxon>
    </lineage>
</organism>
<dbReference type="InterPro" id="IPR047142">
    <property type="entry name" value="OryJ/VirC-like"/>
</dbReference>
<dbReference type="Pfam" id="PF07883">
    <property type="entry name" value="Cupin_2"/>
    <property type="match status" value="1"/>
</dbReference>
<sequence length="149" mass="15373">MAQEIRRVVVGPDGDGGVAVRRDGPAPARVELPAVPGTTLTDLWRSDEVPLPAPGEDDPTAADFALMPPGSLFRIIDLGPTGAAEPMWHRTASVDCIYIASGTATLLHEGGEVDVAAGDTVVVGGVTHAWVNRGDAPCRLVDTSIALDG</sequence>
<dbReference type="CDD" id="cd02231">
    <property type="entry name" value="cupin_BLL6423-like"/>
    <property type="match status" value="1"/>
</dbReference>